<comment type="caution">
    <text evidence="2">The sequence shown here is derived from an EMBL/GenBank/DDBJ whole genome shotgun (WGS) entry which is preliminary data.</text>
</comment>
<dbReference type="PANTHER" id="PTHR21064">
    <property type="entry name" value="AMINOGLYCOSIDE PHOSPHOTRANSFERASE DOMAIN-CONTAINING PROTEIN-RELATED"/>
    <property type="match status" value="1"/>
</dbReference>
<proteinExistence type="predicted"/>
<organism evidence="2 3">
    <name type="scientific">Segatella baroniae F0067</name>
    <dbReference type="NCBI Taxonomy" id="1115809"/>
    <lineage>
        <taxon>Bacteria</taxon>
        <taxon>Pseudomonadati</taxon>
        <taxon>Bacteroidota</taxon>
        <taxon>Bacteroidia</taxon>
        <taxon>Bacteroidales</taxon>
        <taxon>Prevotellaceae</taxon>
        <taxon>Segatella</taxon>
    </lineage>
</organism>
<dbReference type="InterPro" id="IPR002575">
    <property type="entry name" value="Aminoglycoside_PTrfase"/>
</dbReference>
<gene>
    <name evidence="2" type="primary">mdsC</name>
    <name evidence="2" type="ORF">HMPREF9135_0481</name>
</gene>
<dbReference type="EC" id="3.1.6.-" evidence="2"/>
<dbReference type="GO" id="GO:0016787">
    <property type="term" value="F:hydrolase activity"/>
    <property type="evidence" value="ECO:0007669"/>
    <property type="project" value="UniProtKB-KW"/>
</dbReference>
<keyword evidence="3" id="KW-1185">Reference proteome</keyword>
<dbReference type="Pfam" id="PF01636">
    <property type="entry name" value="APH"/>
    <property type="match status" value="1"/>
</dbReference>
<reference evidence="2 3" key="1">
    <citation type="submission" date="2013-08" db="EMBL/GenBank/DDBJ databases">
        <authorList>
            <person name="Durkin A.S."/>
            <person name="Haft D.R."/>
            <person name="McCorrison J."/>
            <person name="Torralba M."/>
            <person name="Gillis M."/>
            <person name="Haft D.H."/>
            <person name="Methe B."/>
            <person name="Sutton G."/>
            <person name="Nelson K.E."/>
        </authorList>
    </citation>
    <scope>NUCLEOTIDE SEQUENCE [LARGE SCALE GENOMIC DNA]</scope>
    <source>
        <strain evidence="2 3">F0067</strain>
    </source>
</reference>
<dbReference type="EMBL" id="AWEY01000007">
    <property type="protein sequence ID" value="ERK40315.1"/>
    <property type="molecule type" value="Genomic_DNA"/>
</dbReference>
<accession>U2NQI9</accession>
<protein>
    <submittedName>
        <fullName evidence="2">Mucin-desulfating sulfatase</fullName>
        <ecNumber evidence="2">3.1.6.-</ecNumber>
    </submittedName>
</protein>
<evidence type="ECO:0000313" key="3">
    <source>
        <dbReference type="Proteomes" id="UP000016648"/>
    </source>
</evidence>
<dbReference type="AlphaFoldDB" id="U2NQI9"/>
<dbReference type="Proteomes" id="UP000016648">
    <property type="component" value="Unassembled WGS sequence"/>
</dbReference>
<feature type="domain" description="Aminoglycoside phosphotransferase" evidence="1">
    <location>
        <begin position="65"/>
        <end position="311"/>
    </location>
</feature>
<dbReference type="InterPro" id="IPR050249">
    <property type="entry name" value="Pseudomonas-type_ThrB"/>
</dbReference>
<dbReference type="Gene3D" id="3.90.1200.10">
    <property type="match status" value="1"/>
</dbReference>
<dbReference type="PATRIC" id="fig|1115809.3.peg.300"/>
<sequence>MEAFRSALFAFNTKDLNLCRSFFAKQKDSCIFATTTYQFTNASSMDYADIKTILQSFTMEGSVAEIKALGNGLINDTYKITTAEEGPDYVLQRINNAVFTDVDLLQHNIEVVTDHIRRKLMEQNEDDIDRKVLRFVRTKDGKTYTQDERQQYWRLAVFIPRSVTVEAVTPESSRFAGQAFGRFEAMLTDVPETLGETIPDFHNMGFRLQQLREAVGTDKRGRVAEVRPLLDEIEAHADEMCFAERLHQAGKLPKRLCHCDTKVNNMLFDEDGNVLCVIDLDTVMPSYVFSDFGDFMRTAANFTTEEDPEPGHVGFNMDIYKAFTEGYLQSAGVFLTEEETNHLPLAAAMFPFMQAVRFLADYLNGDTYYKIKYPEHNLNRAKNQLRLFEDVMRKLPEMNDYLQELRK</sequence>
<evidence type="ECO:0000259" key="1">
    <source>
        <dbReference type="Pfam" id="PF01636"/>
    </source>
</evidence>
<dbReference type="SUPFAM" id="SSF56112">
    <property type="entry name" value="Protein kinase-like (PK-like)"/>
    <property type="match status" value="1"/>
</dbReference>
<dbReference type="InterPro" id="IPR011009">
    <property type="entry name" value="Kinase-like_dom_sf"/>
</dbReference>
<dbReference type="PANTHER" id="PTHR21064:SF5">
    <property type="entry name" value="SLR1880 PROTEIN"/>
    <property type="match status" value="1"/>
</dbReference>
<evidence type="ECO:0000313" key="2">
    <source>
        <dbReference type="EMBL" id="ERK40315.1"/>
    </source>
</evidence>
<name>U2NQI9_9BACT</name>
<keyword evidence="2" id="KW-0378">Hydrolase</keyword>